<evidence type="ECO:0000256" key="1">
    <source>
        <dbReference type="SAM" id="Phobius"/>
    </source>
</evidence>
<organism evidence="2 3">
    <name type="scientific">Algoriphagus iocasae</name>
    <dbReference type="NCBI Taxonomy" id="1836499"/>
    <lineage>
        <taxon>Bacteria</taxon>
        <taxon>Pseudomonadati</taxon>
        <taxon>Bacteroidota</taxon>
        <taxon>Cytophagia</taxon>
        <taxon>Cytophagales</taxon>
        <taxon>Cyclobacteriaceae</taxon>
        <taxon>Algoriphagus</taxon>
    </lineage>
</organism>
<dbReference type="Proteomes" id="UP000588604">
    <property type="component" value="Unassembled WGS sequence"/>
</dbReference>
<evidence type="ECO:0000313" key="3">
    <source>
        <dbReference type="Proteomes" id="UP000588604"/>
    </source>
</evidence>
<accession>A0A841MYN7</accession>
<evidence type="ECO:0008006" key="4">
    <source>
        <dbReference type="Google" id="ProtNLM"/>
    </source>
</evidence>
<keyword evidence="3" id="KW-1185">Reference proteome</keyword>
<proteinExistence type="predicted"/>
<sequence>MSRIEQHIEHIENQIRINSFLKSLLVALGSGLLFYAFQDSLAVALSVALISFFIAAYFFGLFKNQKTLALQILHERIPALEFSLELLSKSERNLAESLQWERINLQVPEEKPSIYKENLQVAVYFFLISIAVFGLSFLDFTADSDTSLPNNEIRNTVPVTEEQVPIELSNLSVRIVPPSYTELPVIDQNSMEIKTIKGSKINWETEFLGADELEVMLVNSQGEELIFARNSDQYLLQDEASGSGIYAIRAYKAGEKVFETSYYTLEVTEDKVPLIQPTEKDVYKFHFQKDPQKMGLEARISDDFKVSEVYLVATLARGSGENVKFRENKIEINERNFKSSSIKTELDFEALEFKQGDELYYYWAAKDNKRPEANFSRSDTYFIKYVDSTGIGEAEMAGMAISVLPEYFRSQRQIIIDTEKLIAGKKTMKQHTFNETSNNIGYDQKLLRLRYGQYLGEEFENSAGGGIMEGDDGDILAGYRHAHDQEGEHEPTGLPIEQHEEHAEESGAEMEYKNEDESGLGDLLSAFMHDHGSEEVNTFYEESTKSALKMALEQMWESELYLRLYEPEKALPFEKKALEYLKSVQQKSRVYVKRTGFDPPPIKEEEKRLSGELDDIEQLIQKEQKILEEKIKPLASRVLGLVSKTEFSSSDQIAISELGKLWTARMQYSGMEDWSVLLALQQLTSGEITKESKAQLVESLYPIANSGEKLSASYLQKNELETAFWKNIK</sequence>
<dbReference type="RefSeq" id="WP_184496392.1">
    <property type="nucleotide sequence ID" value="NZ_JACIJO010000003.1"/>
</dbReference>
<dbReference type="AlphaFoldDB" id="A0A841MYN7"/>
<feature type="transmembrane region" description="Helical" evidence="1">
    <location>
        <begin position="121"/>
        <end position="138"/>
    </location>
</feature>
<keyword evidence="1" id="KW-0812">Transmembrane</keyword>
<feature type="transmembrane region" description="Helical" evidence="1">
    <location>
        <begin position="43"/>
        <end position="62"/>
    </location>
</feature>
<keyword evidence="1" id="KW-1133">Transmembrane helix</keyword>
<comment type="caution">
    <text evidence="2">The sequence shown here is derived from an EMBL/GenBank/DDBJ whole genome shotgun (WGS) entry which is preliminary data.</text>
</comment>
<evidence type="ECO:0000313" key="2">
    <source>
        <dbReference type="EMBL" id="MBB6327575.1"/>
    </source>
</evidence>
<dbReference type="EMBL" id="JACIJO010000003">
    <property type="protein sequence ID" value="MBB6327575.1"/>
    <property type="molecule type" value="Genomic_DNA"/>
</dbReference>
<feature type="transmembrane region" description="Helical" evidence="1">
    <location>
        <begin position="20"/>
        <end position="37"/>
    </location>
</feature>
<reference evidence="2 3" key="1">
    <citation type="submission" date="2020-08" db="EMBL/GenBank/DDBJ databases">
        <title>Genomic Encyclopedia of Type Strains, Phase IV (KMG-IV): sequencing the most valuable type-strain genomes for metagenomic binning, comparative biology and taxonomic classification.</title>
        <authorList>
            <person name="Goeker M."/>
        </authorList>
    </citation>
    <scope>NUCLEOTIDE SEQUENCE [LARGE SCALE GENOMIC DNA]</scope>
    <source>
        <strain evidence="2 3">DSM 102044</strain>
    </source>
</reference>
<protein>
    <recommendedName>
        <fullName evidence="4">Tryptophan-rich sensory protein</fullName>
    </recommendedName>
</protein>
<gene>
    <name evidence="2" type="ORF">FHS59_003218</name>
</gene>
<name>A0A841MYN7_9BACT</name>
<keyword evidence="1" id="KW-0472">Membrane</keyword>